<dbReference type="InterPro" id="IPR021256">
    <property type="entry name" value="DUF2808"/>
</dbReference>
<evidence type="ECO:0000313" key="2">
    <source>
        <dbReference type="Proteomes" id="UP000437131"/>
    </source>
</evidence>
<name>A0A844GS01_9CHRO</name>
<gene>
    <name evidence="1" type="ORF">GGC33_01070</name>
</gene>
<dbReference type="Proteomes" id="UP000437131">
    <property type="component" value="Unassembled WGS sequence"/>
</dbReference>
<reference evidence="1 2" key="1">
    <citation type="submission" date="2019-11" db="EMBL/GenBank/DDBJ databases">
        <title>Isolation of a new High Light Tolerant Cyanobacteria.</title>
        <authorList>
            <person name="Dobson Z."/>
            <person name="Vaughn N."/>
            <person name="Vaughn M."/>
            <person name="Fromme P."/>
            <person name="Mazor Y."/>
        </authorList>
    </citation>
    <scope>NUCLEOTIDE SEQUENCE [LARGE SCALE GENOMIC DNA]</scope>
    <source>
        <strain evidence="1 2">0216</strain>
    </source>
</reference>
<sequence length="186" mass="21271">MRLTFKKYLLYSFFSIILCSLVLSIDKSSPSFVYAEEISFFRASPRLARTHTTFTLPNVISTYIFEIEIPQNAINSLQKIVINQQTNMETIDFFPDQTKAFIINNNQQKINVKAINNFSDNKNELIIELEPSIPSGNTLKLEVKARNPLYGGIYQFGVTAYPQGNNPRSLYLGIARFHFDQPGGRF</sequence>
<dbReference type="AlphaFoldDB" id="A0A844GS01"/>
<evidence type="ECO:0000313" key="1">
    <source>
        <dbReference type="EMBL" id="MTF37528.1"/>
    </source>
</evidence>
<dbReference type="EMBL" id="WMIA01000001">
    <property type="protein sequence ID" value="MTF37528.1"/>
    <property type="molecule type" value="Genomic_DNA"/>
</dbReference>
<organism evidence="1 2">
    <name type="scientific">Cyanobacterium aponinum 0216</name>
    <dbReference type="NCBI Taxonomy" id="2676140"/>
    <lineage>
        <taxon>Bacteria</taxon>
        <taxon>Bacillati</taxon>
        <taxon>Cyanobacteriota</taxon>
        <taxon>Cyanophyceae</taxon>
        <taxon>Oscillatoriophycideae</taxon>
        <taxon>Chroococcales</taxon>
        <taxon>Geminocystaceae</taxon>
        <taxon>Cyanobacterium</taxon>
    </lineage>
</organism>
<dbReference type="Pfam" id="PF10989">
    <property type="entry name" value="DUF2808"/>
    <property type="match status" value="1"/>
</dbReference>
<comment type="caution">
    <text evidence="1">The sequence shown here is derived from an EMBL/GenBank/DDBJ whole genome shotgun (WGS) entry which is preliminary data.</text>
</comment>
<proteinExistence type="predicted"/>
<protein>
    <submittedName>
        <fullName evidence="1">DUF2808 domain-containing protein</fullName>
    </submittedName>
</protein>
<accession>A0A844GS01</accession>